<dbReference type="PANTHER" id="PTHR15180:SF1">
    <property type="entry name" value="GENERAL TRANSCRIPTION FACTOR 3C POLYPEPTIDE 1"/>
    <property type="match status" value="1"/>
</dbReference>
<keyword evidence="3" id="KW-0238">DNA-binding</keyword>
<dbReference type="OrthoDB" id="5403573at2759"/>
<name>R0K2H4_EXST2</name>
<evidence type="ECO:0000313" key="10">
    <source>
        <dbReference type="Proteomes" id="UP000016935"/>
    </source>
</evidence>
<dbReference type="Proteomes" id="UP000016935">
    <property type="component" value="Unassembled WGS sequence"/>
</dbReference>
<evidence type="ECO:0000313" key="9">
    <source>
        <dbReference type="EMBL" id="EOA87338.1"/>
    </source>
</evidence>
<proteinExistence type="predicted"/>
<dbReference type="HOGENOM" id="CLU_000535_0_0_1"/>
<keyword evidence="5" id="KW-0539">Nucleus</keyword>
<feature type="domain" description="Transcription factor tau subunit sfc3/Tfc3 C-terminal" evidence="8">
    <location>
        <begin position="1821"/>
        <end position="2252"/>
    </location>
</feature>
<reference evidence="9 10" key="1">
    <citation type="journal article" date="2012" name="PLoS Pathog.">
        <title>Diverse lifestyles and strategies of plant pathogenesis encoded in the genomes of eighteen Dothideomycetes fungi.</title>
        <authorList>
            <person name="Ohm R.A."/>
            <person name="Feau N."/>
            <person name="Henrissat B."/>
            <person name="Schoch C.L."/>
            <person name="Horwitz B.A."/>
            <person name="Barry K.W."/>
            <person name="Condon B.J."/>
            <person name="Copeland A.C."/>
            <person name="Dhillon B."/>
            <person name="Glaser F."/>
            <person name="Hesse C.N."/>
            <person name="Kosti I."/>
            <person name="LaButti K."/>
            <person name="Lindquist E.A."/>
            <person name="Lucas S."/>
            <person name="Salamov A.A."/>
            <person name="Bradshaw R.E."/>
            <person name="Ciuffetti L."/>
            <person name="Hamelin R.C."/>
            <person name="Kema G.H.J."/>
            <person name="Lawrence C."/>
            <person name="Scott J.A."/>
            <person name="Spatafora J.W."/>
            <person name="Turgeon B.G."/>
            <person name="de Wit P.J.G.M."/>
            <person name="Zhong S."/>
            <person name="Goodwin S.B."/>
            <person name="Grigoriev I.V."/>
        </authorList>
    </citation>
    <scope>NUCLEOTIDE SEQUENCE [LARGE SCALE GENOMIC DNA]</scope>
    <source>
        <strain evidence="10">28A</strain>
    </source>
</reference>
<accession>R0K2H4</accession>
<feature type="compositionally biased region" description="Polar residues" evidence="6">
    <location>
        <begin position="1236"/>
        <end position="1252"/>
    </location>
</feature>
<feature type="compositionally biased region" description="Basic and acidic residues" evidence="6">
    <location>
        <begin position="1073"/>
        <end position="1092"/>
    </location>
</feature>
<feature type="compositionally biased region" description="Polar residues" evidence="6">
    <location>
        <begin position="1261"/>
        <end position="1271"/>
    </location>
</feature>
<feature type="compositionally biased region" description="Acidic residues" evidence="6">
    <location>
        <begin position="1610"/>
        <end position="1626"/>
    </location>
</feature>
<feature type="region of interest" description="Disordered" evidence="6">
    <location>
        <begin position="956"/>
        <end position="977"/>
    </location>
</feature>
<dbReference type="GO" id="GO:0000127">
    <property type="term" value="C:transcription factor TFIIIC complex"/>
    <property type="evidence" value="ECO:0007669"/>
    <property type="project" value="InterPro"/>
</dbReference>
<evidence type="ECO:0000256" key="5">
    <source>
        <dbReference type="ARBA" id="ARBA00023242"/>
    </source>
</evidence>
<feature type="compositionally biased region" description="Polar residues" evidence="6">
    <location>
        <begin position="1702"/>
        <end position="1717"/>
    </location>
</feature>
<dbReference type="InterPro" id="IPR044210">
    <property type="entry name" value="Tfc3-like"/>
</dbReference>
<dbReference type="InterPro" id="IPR046488">
    <property type="entry name" value="Sfc3/Tfc3_C"/>
</dbReference>
<dbReference type="PANTHER" id="PTHR15180">
    <property type="entry name" value="GENERAL TRANSCRIPTION FACTOR 3C POLYPEPTIDE 1"/>
    <property type="match status" value="1"/>
</dbReference>
<evidence type="ECO:0000259" key="7">
    <source>
        <dbReference type="Pfam" id="PF04182"/>
    </source>
</evidence>
<feature type="compositionally biased region" description="Polar residues" evidence="6">
    <location>
        <begin position="1201"/>
        <end position="1210"/>
    </location>
</feature>
<feature type="region of interest" description="Disordered" evidence="6">
    <location>
        <begin position="2387"/>
        <end position="2454"/>
    </location>
</feature>
<keyword evidence="10" id="KW-1185">Reference proteome</keyword>
<dbReference type="GO" id="GO:0003677">
    <property type="term" value="F:DNA binding"/>
    <property type="evidence" value="ECO:0007669"/>
    <property type="project" value="UniProtKB-KW"/>
</dbReference>
<dbReference type="Pfam" id="PF20222">
    <property type="entry name" value="DUF6581"/>
    <property type="match status" value="1"/>
</dbReference>
<evidence type="ECO:0000259" key="8">
    <source>
        <dbReference type="Pfam" id="PF20222"/>
    </source>
</evidence>
<feature type="compositionally biased region" description="Polar residues" evidence="6">
    <location>
        <begin position="152"/>
        <end position="161"/>
    </location>
</feature>
<feature type="compositionally biased region" description="Polar residues" evidence="6">
    <location>
        <begin position="829"/>
        <end position="846"/>
    </location>
</feature>
<dbReference type="EMBL" id="KB908592">
    <property type="protein sequence ID" value="EOA87338.1"/>
    <property type="molecule type" value="Genomic_DNA"/>
</dbReference>
<protein>
    <submittedName>
        <fullName evidence="9">Uncharacterized protein</fullName>
    </submittedName>
</protein>
<feature type="region of interest" description="Disordered" evidence="6">
    <location>
        <begin position="828"/>
        <end position="916"/>
    </location>
</feature>
<dbReference type="GO" id="GO:0006384">
    <property type="term" value="P:transcription initiation at RNA polymerase III promoter"/>
    <property type="evidence" value="ECO:0007669"/>
    <property type="project" value="InterPro"/>
</dbReference>
<feature type="region of interest" description="Disordered" evidence="6">
    <location>
        <begin position="1049"/>
        <end position="1328"/>
    </location>
</feature>
<keyword evidence="2" id="KW-0597">Phosphoprotein</keyword>
<keyword evidence="4" id="KW-0804">Transcription</keyword>
<dbReference type="InterPro" id="IPR007309">
    <property type="entry name" value="TFIIIC_Bblock-bd"/>
</dbReference>
<feature type="region of interest" description="Disordered" evidence="6">
    <location>
        <begin position="1507"/>
        <end position="1539"/>
    </location>
</feature>
<dbReference type="RefSeq" id="XP_008025773.1">
    <property type="nucleotide sequence ID" value="XM_008027582.1"/>
</dbReference>
<sequence>MAPGLDELLDFLLSEIALLGVQGASSADFRRFIQKFYGKLQGDAQCPSSSQDETSVAEKGLDRQFYERTWQWLTNHPDIRIVYQSEIRHYTLSEFEAAELHETGTTGDGHVVEPDQDLSASATQRAHPSKALSALGEALRQRIHGEDGGSRKTLSVSNQAATPLPARRPSRSMPDALYTTTAVFDEPNSSTTAPRLYTSQGRVWQALTGHGIDLKKVPSMEFVLLSLIAARGATGITQPELIALSGQDKRSVPHRTDELARKNYISKYPVQSNKMRTSLCIHTKFVSQNAFIESSAVEDVYQEDGTFVVRSFPHLLYNKVGEGGIVPTRSIREKLGVPMSTWNKRATQGALIRLDQSGMIKRRRIRKKQSTDAWVTCIQVLRAPTDEDMKNLGFRRTATLADESAAEPLDDNADGDSVMKDFEDDMLDDAETTIDAQANAPAVDKPEVIPPQWTPDRFLPNIVFDAVALGGPRGWDAETLRDRIVGPFWRRPMESYFSRMTNDWEKTQPIHLRHLSVIRDQGVTDEKKFLHYVYRTYANFEKAVELHYAHWEGVANFEPNEPLDPASNGAVLDAWGFPIIKPENLVRGSGSATLSDAGSAVMKPRKYGSRWDTALAQEIGYKKYSSAVPKVKSSRGVGRPKKPKVVKEKPVKVAKEPKPRKSNSGLLLTSEEKMALGLDPNVRLSKKVRAQILAHRQMTGDPTSLPDTVEHGQAKRQLSVPLMTKEERVAAGLSARGRLGIEQENKIREQRGLPKLVKKEKKRATKFSKEPTLLSKQQRKALGWKDHGRLPQDLIEGLRQERAEGIALEDSKVIAKYMDVMRAKVLTPKTPNKASRSSQETTVTSQEPEDPLENREAEQMSRTISTEPHLSEISLPHSVSGKRKADIPVAAPASTKKRRIATKTRQDSNSLPLSPMASSPADITYIPESGTPSVIHGVHDTGDTISSIVSRVIKPAEATPPPSEGPILPTVEAQPPPKPPVKTYLPLDNSQLDARAQAAFDQYKKRSSPGLYVNPYMKQKVARGRPRKAMIATFKLPSLAELDWFEAETAPEQSTNRDDVAHTSDTTQTTTAHRVDEVIPSRKASHPSEPETSRAGMQMQSDRETHQNIQNYTPPPSIADKPASVEPEGLPTTSENCTDVPIEPEEQPIASEDITEIPIELQEPPTAGGKSTEVPIEPATDSVAASQEVETVVSPPAGPDPSQSKSQSEIVSDMVRKQSPRPVPSLSRMVGGWTPINASERSRTSPYQSPYATSPAPENHVAQQTADTTHANGVPAPSADGSRGTASKADDDQTLPDGVHSAIVEAPVPPVPGTKPRIKEPGKGGSQRHFRQQVILDIIKRCNGVFPGGGEILRPFLTIWRERHSNIKEPSLSTISETLRSMASRPEFGLKHWNFAAQNKNTPGTTTRRMFTWAHLNERSPEVLKLAHNMAQYSHQKEHSARVSEKSLLYYPEEIRDLIGEVVSYQPIQAAPKDDSIVLNRMNPDLEKQINEAKQRRRSELNKQKRLEVKARKVQDARVEQALSKQAPESGGAPRGKRARLASLNDKSKHLRRAPLYTADIGALGEESDDAETGGPDVGAAEKPGQISLVWTRPIGAPVPEREPVPNGEQSEDEESEDEPADEDVNTQDPCSVAEPVEEHALNGVMTVASQPTGANNDEPELPGAEPTDPSDQAATAEKGKKRVRIAAPRDQPSQKRVRLVPTTTKSSQDDVYTPQHSSDEDTQSASQTEDEGEENGETLMRKTKKRDVRTSHSRQRGKPGPPPTLLERLTGLTGDPNDPVYQPPQGAPKPDVTSRPWTDKKKIRLNRSKKELQYTKKVEQADEFKKLFCTFAVACSLSGEDGMVDWNIVKSVYANDKTFDLNRARKLWAWMQTRMAKQVDELTVSFQSLYLEAYETGKVAAIEDPQTYDWAGLVRWTTRKCAYPELPLPTLREALQKFAVQESSYETLDRVTWYKATTADRTRTMLQLQYSFTAPLHRSRNATWSSEDKLLKARSWIRANTATPQTLYDANLAHEKFKDLGESVLVSVVGSLVEKQHLRMRKLKRLLPGRNYNFTQALAKKYARLFQLDDFLKAVEVKKKMDTAFASEDPKTRSYNISRCEEDSVFAAIMTMVTEGTVKLIPQLPPINNDFKAPLPKLSVWGFCEGGYNHRAIDRSRLFWDIHVVPTEKYKFGNPLQTLSSPTLPKDNQENASWQALPEPPLPGKDDSRALLPIWSSIDGQHVTWPWWYRVLNLVLQPLIFMAGATAADVHSHCPDNTTELFEVELVLGWLESVGAVKKTVGGGYITLPCFWAVFGDELHDTANDWFGEHVKRKPKNHEKQRWRLDYNLRHSTLQAHTTQRAGTTSAMDEEGHTNTADAGAVETHTSRQILKNPSQQYRIVQQALDAQPPQEHQDRSDTVVTNSSAATKEVEQSPPTETTKKSDEDTEMADANMDAEFDEDVDAEGEIDDDVY</sequence>
<dbReference type="GO" id="GO:0005634">
    <property type="term" value="C:nucleus"/>
    <property type="evidence" value="ECO:0007669"/>
    <property type="project" value="UniProtKB-SubCell"/>
</dbReference>
<feature type="compositionally biased region" description="Acidic residues" evidence="6">
    <location>
        <begin position="2426"/>
        <end position="2454"/>
    </location>
</feature>
<gene>
    <name evidence="9" type="ORF">SETTUDRAFT_179114</name>
</gene>
<dbReference type="GeneID" id="19401651"/>
<reference evidence="9 10" key="2">
    <citation type="journal article" date="2013" name="PLoS Genet.">
        <title>Comparative genome structure, secondary metabolite, and effector coding capacity across Cochliobolus pathogens.</title>
        <authorList>
            <person name="Condon B.J."/>
            <person name="Leng Y."/>
            <person name="Wu D."/>
            <person name="Bushley K.E."/>
            <person name="Ohm R.A."/>
            <person name="Otillar R."/>
            <person name="Martin J."/>
            <person name="Schackwitz W."/>
            <person name="Grimwood J."/>
            <person name="MohdZainudin N."/>
            <person name="Xue C."/>
            <person name="Wang R."/>
            <person name="Manning V.A."/>
            <person name="Dhillon B."/>
            <person name="Tu Z.J."/>
            <person name="Steffenson B.J."/>
            <person name="Salamov A."/>
            <person name="Sun H."/>
            <person name="Lowry S."/>
            <person name="LaButti K."/>
            <person name="Han J."/>
            <person name="Copeland A."/>
            <person name="Lindquist E."/>
            <person name="Barry K."/>
            <person name="Schmutz J."/>
            <person name="Baker S.E."/>
            <person name="Ciuffetti L.M."/>
            <person name="Grigoriev I.V."/>
            <person name="Zhong S."/>
            <person name="Turgeon B.G."/>
        </authorList>
    </citation>
    <scope>NUCLEOTIDE SEQUENCE [LARGE SCALE GENOMIC DNA]</scope>
    <source>
        <strain evidence="10">28A</strain>
    </source>
</reference>
<organism evidence="9 10">
    <name type="scientific">Exserohilum turcicum (strain 28A)</name>
    <name type="common">Northern leaf blight fungus</name>
    <name type="synonym">Setosphaeria turcica</name>
    <dbReference type="NCBI Taxonomy" id="671987"/>
    <lineage>
        <taxon>Eukaryota</taxon>
        <taxon>Fungi</taxon>
        <taxon>Dikarya</taxon>
        <taxon>Ascomycota</taxon>
        <taxon>Pezizomycotina</taxon>
        <taxon>Dothideomycetes</taxon>
        <taxon>Pleosporomycetidae</taxon>
        <taxon>Pleosporales</taxon>
        <taxon>Pleosporineae</taxon>
        <taxon>Pleosporaceae</taxon>
        <taxon>Exserohilum</taxon>
    </lineage>
</organism>
<evidence type="ECO:0000256" key="1">
    <source>
        <dbReference type="ARBA" id="ARBA00004123"/>
    </source>
</evidence>
<feature type="region of interest" description="Disordered" evidence="6">
    <location>
        <begin position="104"/>
        <end position="131"/>
    </location>
</feature>
<dbReference type="STRING" id="671987.R0K2H4"/>
<feature type="domain" description="B-block binding subunit of TFIIIC" evidence="7">
    <location>
        <begin position="219"/>
        <end position="287"/>
    </location>
</feature>
<comment type="subcellular location">
    <subcellularLocation>
        <location evidence="1">Nucleus</location>
    </subcellularLocation>
</comment>
<dbReference type="Pfam" id="PF04182">
    <property type="entry name" value="B-block_TFIIIC"/>
    <property type="match status" value="1"/>
</dbReference>
<evidence type="ECO:0000256" key="4">
    <source>
        <dbReference type="ARBA" id="ARBA00023163"/>
    </source>
</evidence>
<feature type="region of interest" description="Disordered" evidence="6">
    <location>
        <begin position="145"/>
        <end position="173"/>
    </location>
</feature>
<feature type="region of interest" description="Disordered" evidence="6">
    <location>
        <begin position="2336"/>
        <end position="2372"/>
    </location>
</feature>
<feature type="region of interest" description="Disordered" evidence="6">
    <location>
        <begin position="1562"/>
        <end position="1802"/>
    </location>
</feature>
<dbReference type="GO" id="GO:0042791">
    <property type="term" value="P:5S class rRNA transcription by RNA polymerase III"/>
    <property type="evidence" value="ECO:0007669"/>
    <property type="project" value="TreeGrafter"/>
</dbReference>
<dbReference type="eggNOG" id="ENOG502S2X2">
    <property type="taxonomic scope" value="Eukaryota"/>
</dbReference>
<feature type="compositionally biased region" description="Polar residues" evidence="6">
    <location>
        <begin position="2336"/>
        <end position="2348"/>
    </location>
</feature>
<feature type="compositionally biased region" description="Basic residues" evidence="6">
    <location>
        <begin position="1742"/>
        <end position="1758"/>
    </location>
</feature>
<feature type="compositionally biased region" description="Basic and acidic residues" evidence="6">
    <location>
        <begin position="1507"/>
        <end position="1519"/>
    </location>
</feature>
<evidence type="ECO:0000256" key="3">
    <source>
        <dbReference type="ARBA" id="ARBA00023125"/>
    </source>
</evidence>
<evidence type="ECO:0000256" key="2">
    <source>
        <dbReference type="ARBA" id="ARBA00022553"/>
    </source>
</evidence>
<evidence type="ECO:0000256" key="6">
    <source>
        <dbReference type="SAM" id="MobiDB-lite"/>
    </source>
</evidence>
<feature type="region of interest" description="Disordered" evidence="6">
    <location>
        <begin position="2182"/>
        <end position="2201"/>
    </location>
</feature>